<evidence type="ECO:0000313" key="2">
    <source>
        <dbReference type="EMBL" id="CAB4887413.1"/>
    </source>
</evidence>
<accession>A0A6J7F7V5</accession>
<dbReference type="EMBL" id="CAFBLS010000348">
    <property type="protein sequence ID" value="CAB4887413.1"/>
    <property type="molecule type" value="Genomic_DNA"/>
</dbReference>
<proteinExistence type="predicted"/>
<keyword evidence="1" id="KW-1133">Transmembrane helix</keyword>
<organism evidence="2">
    <name type="scientific">freshwater metagenome</name>
    <dbReference type="NCBI Taxonomy" id="449393"/>
    <lineage>
        <taxon>unclassified sequences</taxon>
        <taxon>metagenomes</taxon>
        <taxon>ecological metagenomes</taxon>
    </lineage>
</organism>
<reference evidence="2" key="1">
    <citation type="submission" date="2020-05" db="EMBL/GenBank/DDBJ databases">
        <authorList>
            <person name="Chiriac C."/>
            <person name="Salcher M."/>
            <person name="Ghai R."/>
            <person name="Kavagutti S V."/>
        </authorList>
    </citation>
    <scope>NUCLEOTIDE SEQUENCE</scope>
</reference>
<keyword evidence="1" id="KW-0472">Membrane</keyword>
<name>A0A6J7F7V5_9ZZZZ</name>
<feature type="transmembrane region" description="Helical" evidence="1">
    <location>
        <begin position="6"/>
        <end position="22"/>
    </location>
</feature>
<sequence length="41" mass="4490">MAIGIAIIVVYALMVGILVFRYDHPNPRRGKISGRGGDFSE</sequence>
<keyword evidence="1" id="KW-0812">Transmembrane</keyword>
<protein>
    <submittedName>
        <fullName evidence="2">Unannotated protein</fullName>
    </submittedName>
</protein>
<dbReference type="AlphaFoldDB" id="A0A6J7F7V5"/>
<evidence type="ECO:0000256" key="1">
    <source>
        <dbReference type="SAM" id="Phobius"/>
    </source>
</evidence>
<gene>
    <name evidence="2" type="ORF">UFOPK3402_02048</name>
</gene>